<protein>
    <recommendedName>
        <fullName evidence="2">Flagellar biosynthetic protein FlhB</fullName>
    </recommendedName>
</protein>
<proteinExistence type="inferred from homology"/>
<dbReference type="PRINTS" id="PR00950">
    <property type="entry name" value="TYPE3IMSPROT"/>
</dbReference>
<dbReference type="Proteomes" id="UP000054422">
    <property type="component" value="Unassembled WGS sequence"/>
</dbReference>
<comment type="function">
    <text evidence="4">Required for formation of the rod structure in the basal body of the flagellar apparatus. Together with FliI and FliH, may constitute the export apparatus of flagellin.</text>
</comment>
<evidence type="ECO:0000256" key="3">
    <source>
        <dbReference type="ARBA" id="ARBA00023225"/>
    </source>
</evidence>
<comment type="similarity">
    <text evidence="1">Belongs to the type III secretion exporter family.</text>
</comment>
<keyword evidence="3" id="KW-1006">Bacterial flagellum protein export</keyword>
<keyword evidence="5" id="KW-0472">Membrane</keyword>
<evidence type="ECO:0000256" key="1">
    <source>
        <dbReference type="ARBA" id="ARBA00010690"/>
    </source>
</evidence>
<dbReference type="GO" id="GO:0005886">
    <property type="term" value="C:plasma membrane"/>
    <property type="evidence" value="ECO:0007669"/>
    <property type="project" value="TreeGrafter"/>
</dbReference>
<feature type="transmembrane region" description="Helical" evidence="5">
    <location>
        <begin position="84"/>
        <end position="105"/>
    </location>
</feature>
<dbReference type="Pfam" id="PF01312">
    <property type="entry name" value="Bac_export_2"/>
    <property type="match status" value="1"/>
</dbReference>
<evidence type="ECO:0000256" key="4">
    <source>
        <dbReference type="ARBA" id="ARBA00025078"/>
    </source>
</evidence>
<keyword evidence="5" id="KW-0812">Transmembrane</keyword>
<organism evidence="6 7">
    <name type="scientific">Legionella norrlandica</name>
    <dbReference type="NCBI Taxonomy" id="1498499"/>
    <lineage>
        <taxon>Bacteria</taxon>
        <taxon>Pseudomonadati</taxon>
        <taxon>Pseudomonadota</taxon>
        <taxon>Gammaproteobacteria</taxon>
        <taxon>Legionellales</taxon>
        <taxon>Legionellaceae</taxon>
        <taxon>Legionella</taxon>
    </lineage>
</organism>
<evidence type="ECO:0000313" key="6">
    <source>
        <dbReference type="EMBL" id="KGP63288.1"/>
    </source>
</evidence>
<dbReference type="Gene3D" id="3.40.1690.10">
    <property type="entry name" value="secretion proteins EscU"/>
    <property type="match status" value="1"/>
</dbReference>
<dbReference type="InterPro" id="IPR029025">
    <property type="entry name" value="T3SS_substrate_exporter_C"/>
</dbReference>
<evidence type="ECO:0000256" key="2">
    <source>
        <dbReference type="ARBA" id="ARBA00021622"/>
    </source>
</evidence>
<dbReference type="PANTHER" id="PTHR30531:SF12">
    <property type="entry name" value="FLAGELLAR BIOSYNTHETIC PROTEIN FLHB"/>
    <property type="match status" value="1"/>
</dbReference>
<evidence type="ECO:0000256" key="5">
    <source>
        <dbReference type="SAM" id="Phobius"/>
    </source>
</evidence>
<evidence type="ECO:0000313" key="7">
    <source>
        <dbReference type="Proteomes" id="UP000054422"/>
    </source>
</evidence>
<dbReference type="EMBL" id="JNCF01000020">
    <property type="protein sequence ID" value="KGP63288.1"/>
    <property type="molecule type" value="Genomic_DNA"/>
</dbReference>
<dbReference type="AlphaFoldDB" id="A0A0A2T781"/>
<comment type="caution">
    <text evidence="6">The sequence shown here is derived from an EMBL/GenBank/DDBJ whole genome shotgun (WGS) entry which is preliminary data.</text>
</comment>
<name>A0A0A2T781_9GAMM</name>
<dbReference type="GO" id="GO:0009306">
    <property type="term" value="P:protein secretion"/>
    <property type="evidence" value="ECO:0007669"/>
    <property type="project" value="InterPro"/>
</dbReference>
<dbReference type="Gene3D" id="6.10.250.2080">
    <property type="match status" value="1"/>
</dbReference>
<dbReference type="SUPFAM" id="SSF160544">
    <property type="entry name" value="EscU C-terminal domain-like"/>
    <property type="match status" value="1"/>
</dbReference>
<accession>A0A0A2T781</accession>
<keyword evidence="5" id="KW-1133">Transmembrane helix</keyword>
<sequence>MSEKSEKPTPYKLQKAKERGQVSKSIELSTTTSLLIMLGIISALWSKEFIEIKRVSQKILYYAPYFQFTLDNISKLHTTVLQQIIILWLPLAIGGVLAIILVNWIQFGIVWSTVPLVPNFKRFNVVQGFKKIFSIKTCFEAIKNSFKLILMFIFFGVVFKTQLTHLTQFILIQPYLYPRLMMSFLLKLIFQLLLLLVILSIVDKFYSIWSFKKDNRMTKREIKEEYKQKEGDPKIKQKIKQLQYKLRQKTASLVQVKTADVVITNPTHLAIALKYERHSMPAPKVVCKAENDMAIQAKKLAKKYDIPIVENKAFAQLLFRTIELNQWISRDMFPVAADIFRDIYQQRKINEL</sequence>
<dbReference type="OrthoDB" id="9807950at2"/>
<dbReference type="RefSeq" id="WP_035889149.1">
    <property type="nucleotide sequence ID" value="NZ_JNCF01000020.1"/>
</dbReference>
<keyword evidence="3" id="KW-0813">Transport</keyword>
<keyword evidence="3" id="KW-0653">Protein transport</keyword>
<dbReference type="InterPro" id="IPR006135">
    <property type="entry name" value="T3SS_substrate_exporter"/>
</dbReference>
<reference evidence="6 7" key="1">
    <citation type="submission" date="2014-05" db="EMBL/GenBank/DDBJ databases">
        <authorList>
            <person name="Rizzardi K."/>
            <person name="Winiecka-Krusnell J."/>
            <person name="Ramliden M."/>
            <person name="Alm E."/>
            <person name="Andersson S."/>
            <person name="Byfors S."/>
        </authorList>
    </citation>
    <scope>NUCLEOTIDE SEQUENCE [LARGE SCALE GENOMIC DNA]</scope>
    <source>
        <strain evidence="6 7">LEGN</strain>
    </source>
</reference>
<dbReference type="STRING" id="1498499.EP47_09140"/>
<keyword evidence="7" id="KW-1185">Reference proteome</keyword>
<gene>
    <name evidence="6" type="ORF">EP47_09140</name>
</gene>
<feature type="transmembrane region" description="Helical" evidence="5">
    <location>
        <begin position="184"/>
        <end position="202"/>
    </location>
</feature>
<dbReference type="PANTHER" id="PTHR30531">
    <property type="entry name" value="FLAGELLAR BIOSYNTHETIC PROTEIN FLHB"/>
    <property type="match status" value="1"/>
</dbReference>
<feature type="transmembrane region" description="Helical" evidence="5">
    <location>
        <begin position="149"/>
        <end position="172"/>
    </location>
</feature>